<name>A0A7S1J174_9EUGL</name>
<dbReference type="InterPro" id="IPR008271">
    <property type="entry name" value="Ser/Thr_kinase_AS"/>
</dbReference>
<dbReference type="SMART" id="SM00220">
    <property type="entry name" value="S_TKc"/>
    <property type="match status" value="1"/>
</dbReference>
<dbReference type="PANTHER" id="PTHR48013:SF9">
    <property type="entry name" value="DUAL SPECIFICITY MITOGEN-ACTIVATED PROTEIN KINASE KINASE 5"/>
    <property type="match status" value="1"/>
</dbReference>
<evidence type="ECO:0000256" key="8">
    <source>
        <dbReference type="ARBA" id="ARBA00049299"/>
    </source>
</evidence>
<dbReference type="InterPro" id="IPR011009">
    <property type="entry name" value="Kinase-like_dom_sf"/>
</dbReference>
<keyword evidence="4" id="KW-0067">ATP-binding</keyword>
<evidence type="ECO:0000256" key="10">
    <source>
        <dbReference type="SAM" id="MobiDB-lite"/>
    </source>
</evidence>
<accession>A0A7S1J174</accession>
<evidence type="ECO:0000259" key="11">
    <source>
        <dbReference type="PROSITE" id="PS50011"/>
    </source>
</evidence>
<evidence type="ECO:0000256" key="1">
    <source>
        <dbReference type="ARBA" id="ARBA00022679"/>
    </source>
</evidence>
<keyword evidence="3" id="KW-0418">Kinase</keyword>
<evidence type="ECO:0000256" key="9">
    <source>
        <dbReference type="ARBA" id="ARBA00051693"/>
    </source>
</evidence>
<keyword evidence="2" id="KW-0547">Nucleotide-binding</keyword>
<evidence type="ECO:0000313" key="12">
    <source>
        <dbReference type="EMBL" id="CAD9029559.1"/>
    </source>
</evidence>
<evidence type="ECO:0000256" key="7">
    <source>
        <dbReference type="ARBA" id="ARBA00049014"/>
    </source>
</evidence>
<dbReference type="PROSITE" id="PS50011">
    <property type="entry name" value="PROTEIN_KINASE_DOM"/>
    <property type="match status" value="1"/>
</dbReference>
<comment type="catalytic activity">
    <reaction evidence="8">
        <text>L-threonyl-[protein] + ATP = O-phospho-L-threonyl-[protein] + ADP + H(+)</text>
        <dbReference type="Rhea" id="RHEA:46608"/>
        <dbReference type="Rhea" id="RHEA-COMP:11060"/>
        <dbReference type="Rhea" id="RHEA-COMP:11605"/>
        <dbReference type="ChEBI" id="CHEBI:15378"/>
        <dbReference type="ChEBI" id="CHEBI:30013"/>
        <dbReference type="ChEBI" id="CHEBI:30616"/>
        <dbReference type="ChEBI" id="CHEBI:61977"/>
        <dbReference type="ChEBI" id="CHEBI:456216"/>
        <dbReference type="EC" id="2.7.12.2"/>
    </reaction>
</comment>
<organism evidence="12">
    <name type="scientific">Eutreptiella gymnastica</name>
    <dbReference type="NCBI Taxonomy" id="73025"/>
    <lineage>
        <taxon>Eukaryota</taxon>
        <taxon>Discoba</taxon>
        <taxon>Euglenozoa</taxon>
        <taxon>Euglenida</taxon>
        <taxon>Spirocuta</taxon>
        <taxon>Euglenophyceae</taxon>
        <taxon>Eutreptiales</taxon>
        <taxon>Eutreptiaceae</taxon>
        <taxon>Eutreptiella</taxon>
    </lineage>
</organism>
<protein>
    <recommendedName>
        <fullName evidence="6">mitogen-activated protein kinase kinase</fullName>
        <ecNumber evidence="6">2.7.12.2</ecNumber>
    </recommendedName>
</protein>
<evidence type="ECO:0000256" key="4">
    <source>
        <dbReference type="ARBA" id="ARBA00022840"/>
    </source>
</evidence>
<comment type="catalytic activity">
    <reaction evidence="9">
        <text>L-tyrosyl-[protein] + ATP = O-phospho-L-tyrosyl-[protein] + ADP + H(+)</text>
        <dbReference type="Rhea" id="RHEA:10596"/>
        <dbReference type="Rhea" id="RHEA-COMP:10136"/>
        <dbReference type="Rhea" id="RHEA-COMP:20101"/>
        <dbReference type="ChEBI" id="CHEBI:15378"/>
        <dbReference type="ChEBI" id="CHEBI:30616"/>
        <dbReference type="ChEBI" id="CHEBI:46858"/>
        <dbReference type="ChEBI" id="CHEBI:61978"/>
        <dbReference type="ChEBI" id="CHEBI:456216"/>
        <dbReference type="EC" id="2.7.12.2"/>
    </reaction>
</comment>
<dbReference type="EMBL" id="HBGA01109209">
    <property type="protein sequence ID" value="CAD9029559.1"/>
    <property type="molecule type" value="Transcribed_RNA"/>
</dbReference>
<dbReference type="PROSITE" id="PS00108">
    <property type="entry name" value="PROTEIN_KINASE_ST"/>
    <property type="match status" value="1"/>
</dbReference>
<evidence type="ECO:0000256" key="5">
    <source>
        <dbReference type="ARBA" id="ARBA00038035"/>
    </source>
</evidence>
<reference evidence="12" key="1">
    <citation type="submission" date="2021-01" db="EMBL/GenBank/DDBJ databases">
        <authorList>
            <person name="Corre E."/>
            <person name="Pelletier E."/>
            <person name="Niang G."/>
            <person name="Scheremetjew M."/>
            <person name="Finn R."/>
            <person name="Kale V."/>
            <person name="Holt S."/>
            <person name="Cochrane G."/>
            <person name="Meng A."/>
            <person name="Brown T."/>
            <person name="Cohen L."/>
        </authorList>
    </citation>
    <scope>NUCLEOTIDE SEQUENCE</scope>
    <source>
        <strain evidence="12">NIES-381</strain>
    </source>
</reference>
<dbReference type="Pfam" id="PF00069">
    <property type="entry name" value="Pkinase"/>
    <property type="match status" value="1"/>
</dbReference>
<gene>
    <name evidence="12" type="ORF">EGYM00392_LOCUS40696</name>
</gene>
<dbReference type="InterPro" id="IPR000719">
    <property type="entry name" value="Prot_kinase_dom"/>
</dbReference>
<dbReference type="Gene3D" id="1.10.510.10">
    <property type="entry name" value="Transferase(Phosphotransferase) domain 1"/>
    <property type="match status" value="1"/>
</dbReference>
<dbReference type="EC" id="2.7.12.2" evidence="6"/>
<comment type="similarity">
    <text evidence="5">Belongs to the protein kinase superfamily. STE Ser/Thr protein kinase family. MAP kinase kinase subfamily.</text>
</comment>
<dbReference type="Gene3D" id="3.30.200.20">
    <property type="entry name" value="Phosphorylase Kinase, domain 1"/>
    <property type="match status" value="1"/>
</dbReference>
<evidence type="ECO:0000256" key="3">
    <source>
        <dbReference type="ARBA" id="ARBA00022777"/>
    </source>
</evidence>
<keyword evidence="1" id="KW-0808">Transferase</keyword>
<evidence type="ECO:0000256" key="2">
    <source>
        <dbReference type="ARBA" id="ARBA00022741"/>
    </source>
</evidence>
<comment type="catalytic activity">
    <reaction evidence="7">
        <text>L-seryl-[protein] + ATP = O-phospho-L-seryl-[protein] + ADP + H(+)</text>
        <dbReference type="Rhea" id="RHEA:17989"/>
        <dbReference type="Rhea" id="RHEA-COMP:9863"/>
        <dbReference type="Rhea" id="RHEA-COMP:11604"/>
        <dbReference type="ChEBI" id="CHEBI:15378"/>
        <dbReference type="ChEBI" id="CHEBI:29999"/>
        <dbReference type="ChEBI" id="CHEBI:30616"/>
        <dbReference type="ChEBI" id="CHEBI:83421"/>
        <dbReference type="ChEBI" id="CHEBI:456216"/>
        <dbReference type="EC" id="2.7.12.2"/>
    </reaction>
</comment>
<feature type="region of interest" description="Disordered" evidence="10">
    <location>
        <begin position="383"/>
        <end position="447"/>
    </location>
</feature>
<dbReference type="SUPFAM" id="SSF56112">
    <property type="entry name" value="Protein kinase-like (PK-like)"/>
    <property type="match status" value="1"/>
</dbReference>
<dbReference type="GO" id="GO:0005524">
    <property type="term" value="F:ATP binding"/>
    <property type="evidence" value="ECO:0007669"/>
    <property type="project" value="UniProtKB-KW"/>
</dbReference>
<proteinExistence type="inferred from homology"/>
<dbReference type="PANTHER" id="PTHR48013">
    <property type="entry name" value="DUAL SPECIFICITY MITOGEN-ACTIVATED PROTEIN KINASE KINASE 5-RELATED"/>
    <property type="match status" value="1"/>
</dbReference>
<sequence length="447" mass="49041">MKKKPCLKVTPAGRTPKDEVAGSSKGIRVTETGTLCIQLQDGQPVEVRKGGSSIPHRQQAEPAIGNLLGQIQWEDLKIGHVIGEGNQAKVRKVKHKHTGQLYAMKSMDLLGAHKIINKRTLQTELSRLQAAKHPNVVSSNEAFFIDGKLKVLMEYMNLGTLSSVLKQIGPIPSPVLSIISKQIVQGLGHLHASGIVHRDIKPSNLLVNSSGEVKIADFGVSTILTQQGQRAKTQIGSTAYMSPERIRGDEHNSASDVWSVGITIAECSIGVFPLYTEDVDLSENATENPFTQRTNMFDLSALIAERRAVVEFELLVPHVVKYYPRWPRPILTEDLKDFCKSSMSQEPNDRPDWKQMLEHPFISANNEADEVDLRRWLKDRGVCKSGGTKASTISSHEESVEADGGNEESGAPSVANPLPKPSTDQEEASFEAAVQDRAFEDEVSDGD</sequence>
<feature type="domain" description="Protein kinase" evidence="11">
    <location>
        <begin position="76"/>
        <end position="362"/>
    </location>
</feature>
<dbReference type="AlphaFoldDB" id="A0A7S1J174"/>
<evidence type="ECO:0000256" key="6">
    <source>
        <dbReference type="ARBA" id="ARBA00038999"/>
    </source>
</evidence>
<feature type="region of interest" description="Disordered" evidence="10">
    <location>
        <begin position="1"/>
        <end position="25"/>
    </location>
</feature>
<dbReference type="GO" id="GO:0004708">
    <property type="term" value="F:MAP kinase kinase activity"/>
    <property type="evidence" value="ECO:0007669"/>
    <property type="project" value="UniProtKB-EC"/>
</dbReference>